<keyword evidence="2 7" id="KW-0285">Flavoprotein</keyword>
<comment type="similarity">
    <text evidence="1 7">Belongs to the nitroreductase family.</text>
</comment>
<dbReference type="AlphaFoldDB" id="A0A520N738"/>
<dbReference type="InterPro" id="IPR052530">
    <property type="entry name" value="NAD(P)H_nitroreductase"/>
</dbReference>
<keyword evidence="3 7" id="KW-0288">FMN</keyword>
<feature type="binding site" evidence="8">
    <location>
        <position position="39"/>
    </location>
    <ligand>
        <name>FMN</name>
        <dbReference type="ChEBI" id="CHEBI:58210"/>
        <note>ligand shared between dimeric partners</note>
    </ligand>
</feature>
<keyword evidence="5 7" id="KW-0560">Oxidoreductase</keyword>
<evidence type="ECO:0000256" key="5">
    <source>
        <dbReference type="ARBA" id="ARBA00023002"/>
    </source>
</evidence>
<feature type="binding site" description="in other chain" evidence="8">
    <location>
        <begin position="132"/>
        <end position="134"/>
    </location>
    <ligand>
        <name>FMN</name>
        <dbReference type="ChEBI" id="CHEBI:58210"/>
        <note>ligand shared between dimeric partners</note>
    </ligand>
</feature>
<feature type="binding site" description="in other chain" evidence="8">
    <location>
        <begin position="10"/>
        <end position="12"/>
    </location>
    <ligand>
        <name>FMN</name>
        <dbReference type="ChEBI" id="CHEBI:58210"/>
        <note>ligand shared between dimeric partners</note>
    </ligand>
</feature>
<dbReference type="PANTHER" id="PTHR43821">
    <property type="entry name" value="NAD(P)H NITROREDUCTASE YDJA-RELATED"/>
    <property type="match status" value="1"/>
</dbReference>
<dbReference type="CDD" id="cd02135">
    <property type="entry name" value="YdjA-like"/>
    <property type="match status" value="1"/>
</dbReference>
<comment type="caution">
    <text evidence="10">The sequence shown here is derived from an EMBL/GenBank/DDBJ whole genome shotgun (WGS) entry which is preliminary data.</text>
</comment>
<dbReference type="GO" id="GO:0016491">
    <property type="term" value="F:oxidoreductase activity"/>
    <property type="evidence" value="ECO:0007669"/>
    <property type="project" value="UniProtKB-UniRule"/>
</dbReference>
<evidence type="ECO:0000256" key="8">
    <source>
        <dbReference type="PIRSR" id="PIRSR000232-1"/>
    </source>
</evidence>
<gene>
    <name evidence="10" type="ORF">EVA97_00020</name>
</gene>
<evidence type="ECO:0000256" key="3">
    <source>
        <dbReference type="ARBA" id="ARBA00022643"/>
    </source>
</evidence>
<dbReference type="SUPFAM" id="SSF55469">
    <property type="entry name" value="FMN-dependent nitroreductase-like"/>
    <property type="match status" value="1"/>
</dbReference>
<dbReference type="EC" id="1.-.-.-" evidence="7"/>
<dbReference type="InterPro" id="IPR000415">
    <property type="entry name" value="Nitroreductase-like"/>
</dbReference>
<evidence type="ECO:0000313" key="10">
    <source>
        <dbReference type="EMBL" id="RZO29262.1"/>
    </source>
</evidence>
<dbReference type="PANTHER" id="PTHR43821:SF1">
    <property type="entry name" value="NAD(P)H NITROREDUCTASE YDJA-RELATED"/>
    <property type="match status" value="1"/>
</dbReference>
<name>A0A520N738_9GAMM</name>
<dbReference type="InterPro" id="IPR029479">
    <property type="entry name" value="Nitroreductase"/>
</dbReference>
<dbReference type="EMBL" id="SHBJ01000001">
    <property type="protein sequence ID" value="RZO29262.1"/>
    <property type="molecule type" value="Genomic_DNA"/>
</dbReference>
<feature type="domain" description="Nitroreductase" evidence="9">
    <location>
        <begin position="7"/>
        <end position="162"/>
    </location>
</feature>
<keyword evidence="6 7" id="KW-0520">NAD</keyword>
<evidence type="ECO:0000259" key="9">
    <source>
        <dbReference type="Pfam" id="PF00881"/>
    </source>
</evidence>
<comment type="cofactor">
    <cofactor evidence="8">
        <name>FMN</name>
        <dbReference type="ChEBI" id="CHEBI:58210"/>
    </cofactor>
    <text evidence="8">Binds 1 FMN per subunit.</text>
</comment>
<evidence type="ECO:0000256" key="2">
    <source>
        <dbReference type="ARBA" id="ARBA00022630"/>
    </source>
</evidence>
<feature type="binding site" evidence="8">
    <location>
        <position position="35"/>
    </location>
    <ligand>
        <name>FMN</name>
        <dbReference type="ChEBI" id="CHEBI:58210"/>
        <note>ligand shared between dimeric partners</note>
    </ligand>
</feature>
<keyword evidence="4 7" id="KW-0521">NADP</keyword>
<dbReference type="Pfam" id="PF00881">
    <property type="entry name" value="Nitroreductase"/>
    <property type="match status" value="1"/>
</dbReference>
<evidence type="ECO:0000256" key="7">
    <source>
        <dbReference type="PIRNR" id="PIRNR000232"/>
    </source>
</evidence>
<dbReference type="Gene3D" id="3.40.109.10">
    <property type="entry name" value="NADH Oxidase"/>
    <property type="match status" value="1"/>
</dbReference>
<accession>A0A520N738</accession>
<evidence type="ECO:0000256" key="1">
    <source>
        <dbReference type="ARBA" id="ARBA00007118"/>
    </source>
</evidence>
<organism evidence="10 11">
    <name type="scientific">SAR86 cluster bacterium</name>
    <dbReference type="NCBI Taxonomy" id="2030880"/>
    <lineage>
        <taxon>Bacteria</taxon>
        <taxon>Pseudomonadati</taxon>
        <taxon>Pseudomonadota</taxon>
        <taxon>Gammaproteobacteria</taxon>
        <taxon>SAR86 cluster</taxon>
    </lineage>
</organism>
<evidence type="ECO:0000256" key="4">
    <source>
        <dbReference type="ARBA" id="ARBA00022857"/>
    </source>
</evidence>
<sequence>MDAIKNITNRVSARELAKPYPTSEEMALVYKGALRAPDHAWLRPSSFIEVKNNGLDKLSKIFHDYALSLSDISNEVIEKYKNAPYRAPMIIILVNTYKEHPKVPSIEQKLSTATAAQNIILALNAMKYSSIWRTGKLAFNENIQKALGLKNNQEILGYLYVGTEVGKTKKIPSLDIDDFVSYL</sequence>
<reference evidence="10 11" key="1">
    <citation type="submission" date="2019-02" db="EMBL/GenBank/DDBJ databases">
        <title>Prokaryotic population dynamics and viral predation in marine succession experiment using metagenomics: the confinement effect.</title>
        <authorList>
            <person name="Haro-Moreno J.M."/>
            <person name="Rodriguez-Valera F."/>
            <person name="Lopez-Perez M."/>
        </authorList>
    </citation>
    <scope>NUCLEOTIDE SEQUENCE [LARGE SCALE GENOMIC DNA]</scope>
    <source>
        <strain evidence="10">MED-G164</strain>
    </source>
</reference>
<proteinExistence type="inferred from homology"/>
<dbReference type="Proteomes" id="UP000315283">
    <property type="component" value="Unassembled WGS sequence"/>
</dbReference>
<protein>
    <recommendedName>
        <fullName evidence="7">Putative NAD(P)H nitroreductase</fullName>
        <ecNumber evidence="7">1.-.-.-</ecNumber>
    </recommendedName>
</protein>
<dbReference type="InterPro" id="IPR026021">
    <property type="entry name" value="YdjA-like"/>
</dbReference>
<evidence type="ECO:0000256" key="6">
    <source>
        <dbReference type="ARBA" id="ARBA00023027"/>
    </source>
</evidence>
<dbReference type="PIRSF" id="PIRSF000232">
    <property type="entry name" value="YdjA"/>
    <property type="match status" value="1"/>
</dbReference>
<evidence type="ECO:0000313" key="11">
    <source>
        <dbReference type="Proteomes" id="UP000315283"/>
    </source>
</evidence>